<dbReference type="EMBL" id="MLAK01000816">
    <property type="protein sequence ID" value="OHT03747.1"/>
    <property type="molecule type" value="Genomic_DNA"/>
</dbReference>
<proteinExistence type="predicted"/>
<dbReference type="InterPro" id="IPR001487">
    <property type="entry name" value="Bromodomain"/>
</dbReference>
<sequence>MSNSNQAELLKICKEITEELRKYPGAQLFNEPVNPELQSVPGYLKKVKNPQDLGSILERLNRGEYTDIKVWERDINTVWQNAELYNGKDSFVSVIAHHMSDHFKVLKRRLDMKKISGWMKYLYLSREKLDRLLLSPPSGVGPIFPIHRAVSSMDYAPFSSRELDCLIEASRIFYKPDDLLQITKILMTENLVPNGSDDLEINVDEISPKALHMLREFFKKRFHQMNQEYPV</sequence>
<dbReference type="OrthoDB" id="10256279at2759"/>
<dbReference type="SUPFAM" id="SSF47370">
    <property type="entry name" value="Bromodomain"/>
    <property type="match status" value="1"/>
</dbReference>
<dbReference type="Proteomes" id="UP000179807">
    <property type="component" value="Unassembled WGS sequence"/>
</dbReference>
<dbReference type="InterPro" id="IPR036427">
    <property type="entry name" value="Bromodomain-like_sf"/>
</dbReference>
<keyword evidence="5" id="KW-1185">Reference proteome</keyword>
<dbReference type="SMART" id="SM00297">
    <property type="entry name" value="BROMO"/>
    <property type="match status" value="1"/>
</dbReference>
<dbReference type="GeneID" id="94827886"/>
<dbReference type="Pfam" id="PF00439">
    <property type="entry name" value="Bromodomain"/>
    <property type="match status" value="1"/>
</dbReference>
<gene>
    <name evidence="4" type="ORF">TRFO_06587</name>
</gene>
<evidence type="ECO:0000256" key="1">
    <source>
        <dbReference type="ARBA" id="ARBA00023117"/>
    </source>
</evidence>
<evidence type="ECO:0000256" key="2">
    <source>
        <dbReference type="PROSITE-ProRule" id="PRU00035"/>
    </source>
</evidence>
<dbReference type="RefSeq" id="XP_068356883.1">
    <property type="nucleotide sequence ID" value="XM_068493182.1"/>
</dbReference>
<dbReference type="PROSITE" id="PS50014">
    <property type="entry name" value="BROMODOMAIN_2"/>
    <property type="match status" value="1"/>
</dbReference>
<keyword evidence="1 2" id="KW-0103">Bromodomain</keyword>
<dbReference type="PANTHER" id="PTHR46136">
    <property type="entry name" value="TRANSCRIPTION FACTOR GTE8"/>
    <property type="match status" value="1"/>
</dbReference>
<dbReference type="PRINTS" id="PR00503">
    <property type="entry name" value="BROMODOMAIN"/>
</dbReference>
<protein>
    <submittedName>
        <fullName evidence="4">Bromodomain containing protein</fullName>
    </submittedName>
</protein>
<evidence type="ECO:0000259" key="3">
    <source>
        <dbReference type="PROSITE" id="PS50014"/>
    </source>
</evidence>
<accession>A0A1J4JXM9</accession>
<evidence type="ECO:0000313" key="5">
    <source>
        <dbReference type="Proteomes" id="UP000179807"/>
    </source>
</evidence>
<dbReference type="PANTHER" id="PTHR46136:SF1">
    <property type="entry name" value="TRANSCRIPTION FACTOR GTE11-RELATED"/>
    <property type="match status" value="1"/>
</dbReference>
<name>A0A1J4JXM9_9EUKA</name>
<dbReference type="VEuPathDB" id="TrichDB:TRFO_06587"/>
<organism evidence="4 5">
    <name type="scientific">Tritrichomonas foetus</name>
    <dbReference type="NCBI Taxonomy" id="1144522"/>
    <lineage>
        <taxon>Eukaryota</taxon>
        <taxon>Metamonada</taxon>
        <taxon>Parabasalia</taxon>
        <taxon>Tritrichomonadida</taxon>
        <taxon>Tritrichomonadidae</taxon>
        <taxon>Tritrichomonas</taxon>
    </lineage>
</organism>
<comment type="caution">
    <text evidence="4">The sequence shown here is derived from an EMBL/GenBank/DDBJ whole genome shotgun (WGS) entry which is preliminary data.</text>
</comment>
<dbReference type="AlphaFoldDB" id="A0A1J4JXM9"/>
<reference evidence="4" key="1">
    <citation type="submission" date="2016-10" db="EMBL/GenBank/DDBJ databases">
        <authorList>
            <person name="Benchimol M."/>
            <person name="Almeida L.G."/>
            <person name="Vasconcelos A.T."/>
            <person name="Perreira-Neves A."/>
            <person name="Rosa I.A."/>
            <person name="Tasca T."/>
            <person name="Bogo M.R."/>
            <person name="de Souza W."/>
        </authorList>
    </citation>
    <scope>NUCLEOTIDE SEQUENCE [LARGE SCALE GENOMIC DNA]</scope>
    <source>
        <strain evidence="4">K</strain>
    </source>
</reference>
<dbReference type="Gene3D" id="1.20.920.10">
    <property type="entry name" value="Bromodomain-like"/>
    <property type="match status" value="1"/>
</dbReference>
<feature type="domain" description="Bromo" evidence="3">
    <location>
        <begin position="21"/>
        <end position="93"/>
    </location>
</feature>
<evidence type="ECO:0000313" key="4">
    <source>
        <dbReference type="EMBL" id="OHT03747.1"/>
    </source>
</evidence>
<dbReference type="CDD" id="cd04369">
    <property type="entry name" value="Bromodomain"/>
    <property type="match status" value="1"/>
</dbReference>
<dbReference type="InterPro" id="IPR052442">
    <property type="entry name" value="Env_Response_Regulator"/>
</dbReference>